<gene>
    <name evidence="2" type="ORF">H9Y05_06810</name>
</gene>
<dbReference type="Proteomes" id="UP000652681">
    <property type="component" value="Unassembled WGS sequence"/>
</dbReference>
<keyword evidence="1" id="KW-1133">Transmembrane helix</keyword>
<accession>A0A8J6TSG5</accession>
<reference evidence="2" key="1">
    <citation type="submission" date="2020-09" db="EMBL/GenBank/DDBJ databases">
        <title>Taishania pollutisoli gen. nov., sp. nov., Isolated from Tetrabromobisphenol A-Contaminated Soil.</title>
        <authorList>
            <person name="Chen Q."/>
        </authorList>
    </citation>
    <scope>NUCLEOTIDE SEQUENCE</scope>
    <source>
        <strain evidence="2">CZZ-1</strain>
    </source>
</reference>
<dbReference type="RefSeq" id="WP_216713859.1">
    <property type="nucleotide sequence ID" value="NZ_JACVEL010000003.1"/>
</dbReference>
<dbReference type="AlphaFoldDB" id="A0A8J6TSG5"/>
<evidence type="ECO:0000313" key="3">
    <source>
        <dbReference type="Proteomes" id="UP000652681"/>
    </source>
</evidence>
<feature type="transmembrane region" description="Helical" evidence="1">
    <location>
        <begin position="12"/>
        <end position="43"/>
    </location>
</feature>
<keyword evidence="3" id="KW-1185">Reference proteome</keyword>
<name>A0A8J6TSG5_9FLAO</name>
<evidence type="ECO:0000313" key="2">
    <source>
        <dbReference type="EMBL" id="MBC9812187.1"/>
    </source>
</evidence>
<protein>
    <submittedName>
        <fullName evidence="2">Uncharacterized protein</fullName>
    </submittedName>
</protein>
<sequence>MKRVIFSIVGWVLRALFWWFFLLPWCYSIFVFVLFFLAIQMSIGDQSIHLFNRSLGGVGSCGYNMFWLFLGGPCFISFFTLFGASTHQIGDRTDDKLKRLIAFRSGQILHKGAKEGYEIYKKTALLDVMNDNENDEVIGKVKRGFNASHLNRDVTTIYEEFIGKNK</sequence>
<comment type="caution">
    <text evidence="2">The sequence shown here is derived from an EMBL/GenBank/DDBJ whole genome shotgun (WGS) entry which is preliminary data.</text>
</comment>
<keyword evidence="1" id="KW-0472">Membrane</keyword>
<keyword evidence="1" id="KW-0812">Transmembrane</keyword>
<evidence type="ECO:0000256" key="1">
    <source>
        <dbReference type="SAM" id="Phobius"/>
    </source>
</evidence>
<feature type="transmembrane region" description="Helical" evidence="1">
    <location>
        <begin position="63"/>
        <end position="82"/>
    </location>
</feature>
<dbReference type="EMBL" id="JACVEL010000003">
    <property type="protein sequence ID" value="MBC9812187.1"/>
    <property type="molecule type" value="Genomic_DNA"/>
</dbReference>
<proteinExistence type="predicted"/>
<organism evidence="2 3">
    <name type="scientific">Taishania pollutisoli</name>
    <dbReference type="NCBI Taxonomy" id="2766479"/>
    <lineage>
        <taxon>Bacteria</taxon>
        <taxon>Pseudomonadati</taxon>
        <taxon>Bacteroidota</taxon>
        <taxon>Flavobacteriia</taxon>
        <taxon>Flavobacteriales</taxon>
        <taxon>Crocinitomicaceae</taxon>
        <taxon>Taishania</taxon>
    </lineage>
</organism>